<dbReference type="Gene3D" id="3.40.630.30">
    <property type="match status" value="1"/>
</dbReference>
<dbReference type="SUPFAM" id="SSF55729">
    <property type="entry name" value="Acyl-CoA N-acyltransferases (Nat)"/>
    <property type="match status" value="1"/>
</dbReference>
<keyword evidence="3" id="KW-1185">Reference proteome</keyword>
<evidence type="ECO:0000313" key="2">
    <source>
        <dbReference type="EMBL" id="MFD2515059.1"/>
    </source>
</evidence>
<evidence type="ECO:0000259" key="1">
    <source>
        <dbReference type="PROSITE" id="PS51186"/>
    </source>
</evidence>
<gene>
    <name evidence="2" type="ORF">ACFSRY_14385</name>
</gene>
<protein>
    <submittedName>
        <fullName evidence="2">GNAT family N-acetyltransferase</fullName>
        <ecNumber evidence="2">2.3.1.-</ecNumber>
    </submittedName>
</protein>
<feature type="domain" description="N-acetyltransferase" evidence="1">
    <location>
        <begin position="1"/>
        <end position="69"/>
    </location>
</feature>
<dbReference type="EMBL" id="JBHULU010000021">
    <property type="protein sequence ID" value="MFD2515059.1"/>
    <property type="molecule type" value="Genomic_DNA"/>
</dbReference>
<dbReference type="EC" id="2.3.1.-" evidence="2"/>
<dbReference type="Proteomes" id="UP001597544">
    <property type="component" value="Unassembled WGS sequence"/>
</dbReference>
<proteinExistence type="predicted"/>
<dbReference type="Pfam" id="PF13673">
    <property type="entry name" value="Acetyltransf_10"/>
    <property type="match status" value="1"/>
</dbReference>
<dbReference type="InterPro" id="IPR000182">
    <property type="entry name" value="GNAT_dom"/>
</dbReference>
<evidence type="ECO:0000313" key="3">
    <source>
        <dbReference type="Proteomes" id="UP001597544"/>
    </source>
</evidence>
<organism evidence="2 3">
    <name type="scientific">Pontibacter locisalis</name>
    <dbReference type="NCBI Taxonomy" id="1719035"/>
    <lineage>
        <taxon>Bacteria</taxon>
        <taxon>Pseudomonadati</taxon>
        <taxon>Bacteroidota</taxon>
        <taxon>Cytophagia</taxon>
        <taxon>Cytophagales</taxon>
        <taxon>Hymenobacteraceae</taxon>
        <taxon>Pontibacter</taxon>
    </lineage>
</organism>
<keyword evidence="2" id="KW-0808">Transferase</keyword>
<name>A0ABW5IQM6_9BACT</name>
<dbReference type="GO" id="GO:0016746">
    <property type="term" value="F:acyltransferase activity"/>
    <property type="evidence" value="ECO:0007669"/>
    <property type="project" value="UniProtKB-KW"/>
</dbReference>
<reference evidence="3" key="1">
    <citation type="journal article" date="2019" name="Int. J. Syst. Evol. Microbiol.">
        <title>The Global Catalogue of Microorganisms (GCM) 10K type strain sequencing project: providing services to taxonomists for standard genome sequencing and annotation.</title>
        <authorList>
            <consortium name="The Broad Institute Genomics Platform"/>
            <consortium name="The Broad Institute Genome Sequencing Center for Infectious Disease"/>
            <person name="Wu L."/>
            <person name="Ma J."/>
        </authorList>
    </citation>
    <scope>NUCLEOTIDE SEQUENCE [LARGE SCALE GENOMIC DNA]</scope>
    <source>
        <strain evidence="3">KCTC 42498</strain>
    </source>
</reference>
<dbReference type="PROSITE" id="PS51186">
    <property type="entry name" value="GNAT"/>
    <property type="match status" value="1"/>
</dbReference>
<dbReference type="InterPro" id="IPR016181">
    <property type="entry name" value="Acyl_CoA_acyltransferase"/>
</dbReference>
<comment type="caution">
    <text evidence="2">The sequence shown here is derived from an EMBL/GenBank/DDBJ whole genome shotgun (WGS) entry which is preliminary data.</text>
</comment>
<dbReference type="RefSeq" id="WP_377511201.1">
    <property type="nucleotide sequence ID" value="NZ_JBHULU010000021.1"/>
</dbReference>
<sequence>MHSPGSKRKRWGKALLEYAVQQLKVTKVDVNVDYKQAVGFYEHLGFKVIGRSEVDSSGKPYPILFMELK</sequence>
<keyword evidence="2" id="KW-0012">Acyltransferase</keyword>
<accession>A0ABW5IQM6</accession>